<name>A0A0S1AWC8_9GAMM</name>
<evidence type="ECO:0000313" key="2">
    <source>
        <dbReference type="Proteomes" id="UP000061010"/>
    </source>
</evidence>
<reference evidence="1 2" key="1">
    <citation type="journal article" date="2015" name="Genome Announc.">
        <title>Complete Genome Sequencing of Stenotrophomonas acidaminiphila ZAC14D2_NAIMI4_2, a Multidrug-Resistant Strain Isolated from Sediments of a Polluted River in Mexico, Uncovers New Antibiotic Resistance Genes and a Novel Class-II Lasso Peptide Biosynthesis Gene Cluster.</title>
        <authorList>
            <person name="Vinuesa P."/>
            <person name="Ochoa-Sanchez L.E."/>
        </authorList>
    </citation>
    <scope>NUCLEOTIDE SEQUENCE [LARGE SCALE GENOMIC DNA]</scope>
    <source>
        <strain evidence="1 2">ZAC14D2_NAIMI4_2</strain>
    </source>
</reference>
<proteinExistence type="predicted"/>
<gene>
    <name evidence="1" type="ORF">AOT14_06120</name>
</gene>
<dbReference type="AlphaFoldDB" id="A0A0S1AWC8"/>
<accession>A0A0S1AWC8</accession>
<dbReference type="EMBL" id="CP012900">
    <property type="protein sequence ID" value="ALJ27051.1"/>
    <property type="molecule type" value="Genomic_DNA"/>
</dbReference>
<protein>
    <submittedName>
        <fullName evidence="1">Uncharacterized protein</fullName>
    </submittedName>
</protein>
<dbReference type="Proteomes" id="UP000061010">
    <property type="component" value="Chromosome"/>
</dbReference>
<evidence type="ECO:0000313" key="1">
    <source>
        <dbReference type="EMBL" id="ALJ27051.1"/>
    </source>
</evidence>
<organism evidence="1 2">
    <name type="scientific">Stenotrophomonas acidaminiphila</name>
    <dbReference type="NCBI Taxonomy" id="128780"/>
    <lineage>
        <taxon>Bacteria</taxon>
        <taxon>Pseudomonadati</taxon>
        <taxon>Pseudomonadota</taxon>
        <taxon>Gammaproteobacteria</taxon>
        <taxon>Lysobacterales</taxon>
        <taxon>Lysobacteraceae</taxon>
        <taxon>Stenotrophomonas</taxon>
    </lineage>
</organism>
<keyword evidence="2" id="KW-1185">Reference proteome</keyword>
<dbReference type="KEGG" id="sacz:AOT14_06120"/>
<dbReference type="PATRIC" id="fig|128780.6.peg.618"/>
<dbReference type="OrthoDB" id="7632458at2"/>
<sequence length="319" mass="34418">MTLDAGKAPAKQRKEFAALSVRRAAPFPDPDFDIAWSPDGSAALWYWSRARVHALAAAEPGRRKRFVAEALYAGSPLEQGIELLQLDDGFEARAWKAGRLCASRWWQGLPSAGQWRDFVRGTGQALEPALPLPEPQAVALAEAPWNRQATGTDKLQLSGLEQYLPKAAFALVAVFVLVAGAQLGSIARAQADIWRAQSTATDLDAPLQRILDARDAADQAVAEIDSLLSLHGLRPSTSLMAELVRLLPGKEWQVRKWSQPTPDTLEVNVIAPGSNPETLVSSLEDSPMFKGVTAELGRNNELTIKATITAASNAGNDTP</sequence>